<proteinExistence type="predicted"/>
<name>A0A1F6CR68_9BACT</name>
<sequence length="110" mass="12287">MSINAEVSKSGNESTLSTIRKFSRRVQGTGLIRTVRGGRYHTRTASKIVKKKRALKLIKRRADYKQLIKEGKVVEAAPRHGQGSRPSYRSPQTTEQSSVPKPAETTPIVR</sequence>
<gene>
    <name evidence="2" type="ORF">A2704_06665</name>
</gene>
<feature type="compositionally biased region" description="Polar residues" evidence="1">
    <location>
        <begin position="84"/>
        <end position="99"/>
    </location>
</feature>
<evidence type="ECO:0000313" key="3">
    <source>
        <dbReference type="Proteomes" id="UP000176445"/>
    </source>
</evidence>
<evidence type="ECO:0000313" key="2">
    <source>
        <dbReference type="EMBL" id="OGG51580.1"/>
    </source>
</evidence>
<evidence type="ECO:0000256" key="1">
    <source>
        <dbReference type="SAM" id="MobiDB-lite"/>
    </source>
</evidence>
<dbReference type="AlphaFoldDB" id="A0A1F6CR68"/>
<evidence type="ECO:0008006" key="4">
    <source>
        <dbReference type="Google" id="ProtNLM"/>
    </source>
</evidence>
<feature type="region of interest" description="Disordered" evidence="1">
    <location>
        <begin position="1"/>
        <end position="20"/>
    </location>
</feature>
<dbReference type="Proteomes" id="UP000176445">
    <property type="component" value="Unassembled WGS sequence"/>
</dbReference>
<protein>
    <recommendedName>
        <fullName evidence="4">30S ribosomal protein S21</fullName>
    </recommendedName>
</protein>
<reference evidence="2 3" key="1">
    <citation type="journal article" date="2016" name="Nat. Commun.">
        <title>Thousands of microbial genomes shed light on interconnected biogeochemical processes in an aquifer system.</title>
        <authorList>
            <person name="Anantharaman K."/>
            <person name="Brown C.T."/>
            <person name="Hug L.A."/>
            <person name="Sharon I."/>
            <person name="Castelle C.J."/>
            <person name="Probst A.J."/>
            <person name="Thomas B.C."/>
            <person name="Singh A."/>
            <person name="Wilkins M.J."/>
            <person name="Karaoz U."/>
            <person name="Brodie E.L."/>
            <person name="Williams K.H."/>
            <person name="Hubbard S.S."/>
            <person name="Banfield J.F."/>
        </authorList>
    </citation>
    <scope>NUCLEOTIDE SEQUENCE [LARGE SCALE GENOMIC DNA]</scope>
</reference>
<feature type="region of interest" description="Disordered" evidence="1">
    <location>
        <begin position="73"/>
        <end position="110"/>
    </location>
</feature>
<organism evidence="2 3">
    <name type="scientific">Candidatus Kaiserbacteria bacterium RIFCSPHIGHO2_01_FULL_54_36b</name>
    <dbReference type="NCBI Taxonomy" id="1798483"/>
    <lineage>
        <taxon>Bacteria</taxon>
        <taxon>Candidatus Kaiseribacteriota</taxon>
    </lineage>
</organism>
<accession>A0A1F6CR68</accession>
<dbReference type="EMBL" id="MFKW01000022">
    <property type="protein sequence ID" value="OGG51580.1"/>
    <property type="molecule type" value="Genomic_DNA"/>
</dbReference>
<comment type="caution">
    <text evidence="2">The sequence shown here is derived from an EMBL/GenBank/DDBJ whole genome shotgun (WGS) entry which is preliminary data.</text>
</comment>